<sequence>MNMNGEIAHSRFDDISLPKFILLLSSLFSNIRPDFVKRYVATLMIEAANNDGTEVNIIMITTLFAFSDNASNIPVQVRILQIMANEYRVVLIENFNTDGVFASIVAYVYEP</sequence>
<dbReference type="AlphaFoldDB" id="A0A128A632"/>
<proteinExistence type="predicted"/>
<organism evidence="1 2">
    <name type="scientific">Nitrosotalea devaniterrae</name>
    <dbReference type="NCBI Taxonomy" id="1078905"/>
    <lineage>
        <taxon>Archaea</taxon>
        <taxon>Nitrososphaerota</taxon>
        <taxon>Nitrososphaeria</taxon>
        <taxon>Nitrosotaleales</taxon>
        <taxon>Nitrosotaleaceae</taxon>
        <taxon>Nitrosotalea</taxon>
    </lineage>
</organism>
<dbReference type="Proteomes" id="UP000196239">
    <property type="component" value="Chromosome 1"/>
</dbReference>
<evidence type="ECO:0000313" key="1">
    <source>
        <dbReference type="EMBL" id="CUR52813.1"/>
    </source>
</evidence>
<dbReference type="EMBL" id="LN890280">
    <property type="protein sequence ID" value="CUR52813.1"/>
    <property type="molecule type" value="Genomic_DNA"/>
</dbReference>
<accession>A0A128A632</accession>
<evidence type="ECO:0000313" key="2">
    <source>
        <dbReference type="Proteomes" id="UP000196239"/>
    </source>
</evidence>
<name>A0A128A632_9ARCH</name>
<keyword evidence="2" id="KW-1185">Reference proteome</keyword>
<gene>
    <name evidence="1" type="ORF">NDEV_2051</name>
</gene>
<protein>
    <submittedName>
        <fullName evidence="1">Uncharacterized protein</fullName>
    </submittedName>
</protein>
<reference evidence="2" key="1">
    <citation type="submission" date="2015-10" db="EMBL/GenBank/DDBJ databases">
        <authorList>
            <person name="Lehtovirta-Morley L.E."/>
            <person name="Vieille C."/>
        </authorList>
    </citation>
    <scope>NUCLEOTIDE SEQUENCE [LARGE SCALE GENOMIC DNA]</scope>
</reference>
<dbReference type="KEGG" id="ndv:NDEV_2051"/>